<dbReference type="Pfam" id="PF13701">
    <property type="entry name" value="DDE_Tnp_1_4"/>
    <property type="match status" value="1"/>
</dbReference>
<feature type="domain" description="Transposase DDE" evidence="1">
    <location>
        <begin position="7"/>
        <end position="469"/>
    </location>
</feature>
<name>A0ABV9VTC2_9ACTN</name>
<dbReference type="Proteomes" id="UP001595912">
    <property type="component" value="Unassembled WGS sequence"/>
</dbReference>
<evidence type="ECO:0000259" key="1">
    <source>
        <dbReference type="Pfam" id="PF13701"/>
    </source>
</evidence>
<accession>A0ABV9VTC2</accession>
<reference evidence="3" key="1">
    <citation type="journal article" date="2019" name="Int. J. Syst. Evol. Microbiol.">
        <title>The Global Catalogue of Microorganisms (GCM) 10K type strain sequencing project: providing services to taxonomists for standard genome sequencing and annotation.</title>
        <authorList>
            <consortium name="The Broad Institute Genomics Platform"/>
            <consortium name="The Broad Institute Genome Sequencing Center for Infectious Disease"/>
            <person name="Wu L."/>
            <person name="Ma J."/>
        </authorList>
    </citation>
    <scope>NUCLEOTIDE SEQUENCE [LARGE SCALE GENOMIC DNA]</scope>
    <source>
        <strain evidence="3">CGMCC 4.7152</strain>
    </source>
</reference>
<dbReference type="InterPro" id="IPR025668">
    <property type="entry name" value="Tnp_DDE_dom"/>
</dbReference>
<sequence length="502" mass="54056">MRISHGATRVRASFDDPNLVSCAGLEPVMALAQRCDLHGIVAARLRLPTDKGSNASGKVVAIVAGMLTGADSIDDLDVLRHGGMPILFSSVYAPSTLGSFLRAFTHGHVRQLQAAARQFLVRLAGQVPLLPSAGAVTFVDVDSLLRRVYGKQKQGAGFGHAKVGGYQVLLRGLNPLVATISTPDAAPVIAATQLRAGNAGSARGAAALIAEAVATTKAVLAAQAAQSVTAATTAATVAAEIMVRADSAFYSRTVITACRRARVRFSVTVRIDAKVRRAITAIGEDAWTEIRYPQPVWDEDQQRFISRAQIAETTYTAFEDTRHEVTARLIARRVPDLNKTGVDEQGALFTVWRYHAAFTDSPYVLVQAEAQHRGHAIIEQVFAELIDGPLAHLPSGRFNANNAWLACIAIAHNLTRTAATLAGRPHATARAATIRRHLINVAGRISRHARTVTIHLPQHWPWQHNWLRLFTTAHGPTRLTIHTGQSHAADAGHPQRQTPSSH</sequence>
<evidence type="ECO:0000313" key="3">
    <source>
        <dbReference type="Proteomes" id="UP001595912"/>
    </source>
</evidence>
<protein>
    <submittedName>
        <fullName evidence="2">IS1380 family transposase</fullName>
    </submittedName>
</protein>
<organism evidence="2 3">
    <name type="scientific">Dactylosporangium cerinum</name>
    <dbReference type="NCBI Taxonomy" id="1434730"/>
    <lineage>
        <taxon>Bacteria</taxon>
        <taxon>Bacillati</taxon>
        <taxon>Actinomycetota</taxon>
        <taxon>Actinomycetes</taxon>
        <taxon>Micromonosporales</taxon>
        <taxon>Micromonosporaceae</taxon>
        <taxon>Dactylosporangium</taxon>
    </lineage>
</organism>
<gene>
    <name evidence="2" type="ORF">ACFPIJ_11890</name>
</gene>
<dbReference type="InterPro" id="IPR047960">
    <property type="entry name" value="Transpos_IS1380"/>
</dbReference>
<dbReference type="EMBL" id="JBHSIU010000012">
    <property type="protein sequence ID" value="MFC4998533.1"/>
    <property type="molecule type" value="Genomic_DNA"/>
</dbReference>
<proteinExistence type="predicted"/>
<comment type="caution">
    <text evidence="2">The sequence shown here is derived from an EMBL/GenBank/DDBJ whole genome shotgun (WGS) entry which is preliminary data.</text>
</comment>
<dbReference type="NCBIfam" id="NF033539">
    <property type="entry name" value="transpos_IS1380"/>
    <property type="match status" value="1"/>
</dbReference>
<evidence type="ECO:0000313" key="2">
    <source>
        <dbReference type="EMBL" id="MFC4998533.1"/>
    </source>
</evidence>
<dbReference type="RefSeq" id="WP_380114790.1">
    <property type="nucleotide sequence ID" value="NZ_JBHSIU010000012.1"/>
</dbReference>
<keyword evidence="3" id="KW-1185">Reference proteome</keyword>